<feature type="transmembrane region" description="Helical" evidence="1">
    <location>
        <begin position="72"/>
        <end position="91"/>
    </location>
</feature>
<evidence type="ECO:0000313" key="3">
    <source>
        <dbReference type="Proteomes" id="UP001139319"/>
    </source>
</evidence>
<dbReference type="AlphaFoldDB" id="A0A9X2I3X1"/>
<protein>
    <submittedName>
        <fullName evidence="2">Uncharacterized protein</fullName>
    </submittedName>
</protein>
<keyword evidence="1" id="KW-1133">Transmembrane helix</keyword>
<keyword evidence="1" id="KW-0812">Transmembrane</keyword>
<dbReference type="EMBL" id="JAMFTH010000001">
    <property type="protein sequence ID" value="MCP8898502.1"/>
    <property type="molecule type" value="Genomic_DNA"/>
</dbReference>
<sequence>MSAKPSLFSSPKCRLLACLLGALIAATLVTAGAGTYLPFNDIDRIGVPILLFPVTWTLLFLYAAMASKLWHVWLVLTLLSLIHIGLVYRHLAG</sequence>
<keyword evidence="1" id="KW-0472">Membrane</keyword>
<dbReference type="Proteomes" id="UP001139319">
    <property type="component" value="Unassembled WGS sequence"/>
</dbReference>
<evidence type="ECO:0000313" key="2">
    <source>
        <dbReference type="EMBL" id="MCP8898502.1"/>
    </source>
</evidence>
<feature type="transmembrane region" description="Helical" evidence="1">
    <location>
        <begin position="47"/>
        <end position="65"/>
    </location>
</feature>
<proteinExistence type="predicted"/>
<reference evidence="2" key="2">
    <citation type="submission" date="2023-01" db="EMBL/GenBank/DDBJ databases">
        <title>Gilvimarinus xylanilyticus HB14 isolated from Caulerpa lentillifera aquaculture base in Hainan, China.</title>
        <authorList>
            <person name="Zhang Y.-J."/>
        </authorList>
    </citation>
    <scope>NUCLEOTIDE SEQUENCE</scope>
    <source>
        <strain evidence="2">HB14</strain>
    </source>
</reference>
<comment type="caution">
    <text evidence="2">The sequence shown here is derived from an EMBL/GenBank/DDBJ whole genome shotgun (WGS) entry which is preliminary data.</text>
</comment>
<keyword evidence="3" id="KW-1185">Reference proteome</keyword>
<gene>
    <name evidence="2" type="ORF">M6D89_04230</name>
</gene>
<organism evidence="2 3">
    <name type="scientific">Gilvimarinus xylanilyticus</name>
    <dbReference type="NCBI Taxonomy" id="2944139"/>
    <lineage>
        <taxon>Bacteria</taxon>
        <taxon>Pseudomonadati</taxon>
        <taxon>Pseudomonadota</taxon>
        <taxon>Gammaproteobacteria</taxon>
        <taxon>Cellvibrionales</taxon>
        <taxon>Cellvibrionaceae</taxon>
        <taxon>Gilvimarinus</taxon>
    </lineage>
</organism>
<reference evidence="2" key="1">
    <citation type="submission" date="2022-05" db="EMBL/GenBank/DDBJ databases">
        <authorList>
            <person name="Sun H.-N."/>
        </authorList>
    </citation>
    <scope>NUCLEOTIDE SEQUENCE</scope>
    <source>
        <strain evidence="2">HB14</strain>
    </source>
</reference>
<name>A0A9X2I3X1_9GAMM</name>
<dbReference type="RefSeq" id="WP_253966778.1">
    <property type="nucleotide sequence ID" value="NZ_JAMFTH010000001.1"/>
</dbReference>
<evidence type="ECO:0000256" key="1">
    <source>
        <dbReference type="SAM" id="Phobius"/>
    </source>
</evidence>
<accession>A0A9X2I3X1</accession>